<feature type="transmembrane region" description="Helical" evidence="1">
    <location>
        <begin position="51"/>
        <end position="83"/>
    </location>
</feature>
<accession>A0ABX0WD45</accession>
<organism evidence="2 3">
    <name type="scientific">Parasedimentitalea denitrificans</name>
    <dbReference type="NCBI Taxonomy" id="2211118"/>
    <lineage>
        <taxon>Bacteria</taxon>
        <taxon>Pseudomonadati</taxon>
        <taxon>Pseudomonadota</taxon>
        <taxon>Alphaproteobacteria</taxon>
        <taxon>Rhodobacterales</taxon>
        <taxon>Paracoccaceae</taxon>
        <taxon>Parasedimentitalea</taxon>
    </lineage>
</organism>
<comment type="caution">
    <text evidence="2">The sequence shown here is derived from an EMBL/GenBank/DDBJ whole genome shotgun (WGS) entry which is preliminary data.</text>
</comment>
<evidence type="ECO:0000313" key="3">
    <source>
        <dbReference type="Proteomes" id="UP001429564"/>
    </source>
</evidence>
<reference evidence="2 3" key="1">
    <citation type="submission" date="2018-05" db="EMBL/GenBank/DDBJ databases">
        <authorList>
            <person name="Zhang Y.-J."/>
        </authorList>
    </citation>
    <scope>NUCLEOTIDE SEQUENCE [LARGE SCALE GENOMIC DNA]</scope>
    <source>
        <strain evidence="2 3">CY04</strain>
    </source>
</reference>
<evidence type="ECO:0000313" key="2">
    <source>
        <dbReference type="EMBL" id="NIZ62645.1"/>
    </source>
</evidence>
<proteinExistence type="predicted"/>
<gene>
    <name evidence="2" type="ORF">DL239_16865</name>
</gene>
<feature type="transmembrane region" description="Helical" evidence="1">
    <location>
        <begin position="123"/>
        <end position="140"/>
    </location>
</feature>
<sequence>MPDSRFILALIASPIITSLGLLALTVVFLALQPTLVLLLPAGKEGLDEAVLVLPVAQLIAGLSPVFGGLQYLFFGGVALWVYLQNNPARPLACALLMLAVNGLVTAGIYLLGHPEFGEFCLRLGSFFAPLWGLVFALLYDRSLKRAAKTKAKKA</sequence>
<dbReference type="Proteomes" id="UP001429564">
    <property type="component" value="Unassembled WGS sequence"/>
</dbReference>
<keyword evidence="3" id="KW-1185">Reference proteome</keyword>
<protein>
    <recommendedName>
        <fullName evidence="4">DUF4386 domain-containing protein</fullName>
    </recommendedName>
</protein>
<dbReference type="EMBL" id="QHLQ01000020">
    <property type="protein sequence ID" value="NIZ62645.1"/>
    <property type="molecule type" value="Genomic_DNA"/>
</dbReference>
<evidence type="ECO:0000256" key="1">
    <source>
        <dbReference type="SAM" id="Phobius"/>
    </source>
</evidence>
<feature type="transmembrane region" description="Helical" evidence="1">
    <location>
        <begin position="7"/>
        <end position="31"/>
    </location>
</feature>
<evidence type="ECO:0008006" key="4">
    <source>
        <dbReference type="Google" id="ProtNLM"/>
    </source>
</evidence>
<keyword evidence="1" id="KW-0472">Membrane</keyword>
<keyword evidence="1" id="KW-0812">Transmembrane</keyword>
<name>A0ABX0WD45_9RHOB</name>
<feature type="transmembrane region" description="Helical" evidence="1">
    <location>
        <begin position="90"/>
        <end position="111"/>
    </location>
</feature>
<keyword evidence="1" id="KW-1133">Transmembrane helix</keyword>